<keyword evidence="3" id="KW-0811">Translocation</keyword>
<dbReference type="FunFam" id="3.40.50.300:FF:004034">
    <property type="entry name" value="AGAP011982-PA"/>
    <property type="match status" value="1"/>
</dbReference>
<dbReference type="PROSITE" id="PS51194">
    <property type="entry name" value="HELICASE_CTER"/>
    <property type="match status" value="1"/>
</dbReference>
<dbReference type="GO" id="GO:0017038">
    <property type="term" value="P:protein import"/>
    <property type="evidence" value="ECO:0007669"/>
    <property type="project" value="InterPro"/>
</dbReference>
<dbReference type="Gene3D" id="3.90.1440.10">
    <property type="entry name" value="SecA, preprotein cross-linking domain"/>
    <property type="match status" value="1"/>
</dbReference>
<dbReference type="SUPFAM" id="SSF52540">
    <property type="entry name" value="P-loop containing nucleoside triphosphate hydrolases"/>
    <property type="match status" value="2"/>
</dbReference>
<dbReference type="InterPro" id="IPR011115">
    <property type="entry name" value="SecA_DEAD"/>
</dbReference>
<evidence type="ECO:0008006" key="9">
    <source>
        <dbReference type="Google" id="ProtNLM"/>
    </source>
</evidence>
<dbReference type="FunFam" id="3.40.50.300:FF:003501">
    <property type="entry name" value="Si:dkey-187j14.7"/>
    <property type="match status" value="1"/>
</dbReference>
<dbReference type="EMBL" id="JAYKXH010000007">
    <property type="protein sequence ID" value="KAK7163767.1"/>
    <property type="molecule type" value="Genomic_DNA"/>
</dbReference>
<accession>A0AAN9H8L2</accession>
<evidence type="ECO:0000256" key="2">
    <source>
        <dbReference type="ARBA" id="ARBA00022927"/>
    </source>
</evidence>
<dbReference type="GO" id="GO:0006886">
    <property type="term" value="P:intracellular protein transport"/>
    <property type="evidence" value="ECO:0007669"/>
    <property type="project" value="InterPro"/>
</dbReference>
<dbReference type="InterPro" id="IPR011990">
    <property type="entry name" value="TPR-like_helical_dom_sf"/>
</dbReference>
<sequence length="1199" mass="135754">MEASEKLLSARLLSLLKSGQWGKEDAVKLFKALVEQFNGMNGEFHTWMMKILHQVEIHKIRASDLTFNDDKVPQFVDNIEAKINVISKNTDEKSLDEILKEISDIDEEMMAQVTDIVSFKSTCPPNLQEIREKLLKLCNAVEKTMKFIPRGTQMVSWCVLVLSKSSRLVQVGTGEGKSCIVAMFAAYQVMMGKTPDIISSSPVLAERDAEEWSEFYKELGITVNVNTNKSENELKKCYECQVVYGTTVSFAGDFLRQRFQRKDVRPQRKFQCVIVDEVDSLMLDKGVEVVYLSSEIPLMESFNEILSEIWLITNQLKCLNTGDILGPIQLFSQVLSEIIHDENKNIDYLRIVQMAVDTGIMPIQSSKQMHENNVLKCLDNASVVQMVAFLSMFVRNFPEYFFKLYQEESDGNLQKVKEINPTDANNRREISIILLEGGKCRVVHFEEDGSLEPSLRKMIKKGYQSESAKELNKSRIPGLEDLIDGKMKTWLGNALLATKLTLGHEYVLHGDGVAPVDFSSTGVVQNNMSWGNGLQQFLEMKHQTKLSNMTLITNFMSNVGLFNKYPNQIYGITGTLGEKTELDMLKKIYKGIETCKIPSFKRRKLYELEGMVVPEENEWISMVCKVVQDQVTSTVYRGPRAALVICETINRAEMFHTALSETISKDKLKLYVNNNMDNSTITNSTIQGGDVIIATNLAGRGTDLKVCESANEAGGLFVMQTFLPLNVRVEQQAFGRTARQGSPGSAQIIMCTCHFSDSVTLLMGENTSLTNSLGRLDNFTKQMSHESVFEEAVKCYLENHSSQNHEAMVSALADLLTINSSNLEKAKDVRNAGVNKRLSGFLEKDIPEIIKKEELFSVYLDVLDNVYEDDVFSDQRDVIVSSLHECWGLWLLMYFSEENPTEKSLGLLKEQLKVDLSSAKEKLLSKQSPSSMVYYYVRSGNNLREKGCYAESIEMYTKALENDASGEIIPLYNRALATIRKKDAGHIAKSLADLEKAEKAIDSYKSHLARIHACVKLSRQEQTTTEGDSLLTKQFLMKCKIVDQLKMNIQDAVMKLKRAESRGGEVNLTEKHTVCLNEDTLKKTIRRRDISLPETLANFAIDDFIKRADIRRGDVNLAEKYVLLCREDARKRAEESRGEDVNLAERLTLLLFKDSIHSSIRILGEMLMESEHVMSLGLDTIFFLDTTYTFRGFLSRIFR</sequence>
<evidence type="ECO:0000313" key="7">
    <source>
        <dbReference type="EMBL" id="KAK7163767.1"/>
    </source>
</evidence>
<dbReference type="InterPro" id="IPR000185">
    <property type="entry name" value="SecA"/>
</dbReference>
<dbReference type="Pfam" id="PF07517">
    <property type="entry name" value="SecA_DEAD"/>
    <property type="match status" value="1"/>
</dbReference>
<dbReference type="GO" id="GO:0016020">
    <property type="term" value="C:membrane"/>
    <property type="evidence" value="ECO:0007669"/>
    <property type="project" value="InterPro"/>
</dbReference>
<organism evidence="7 8">
    <name type="scientific">Phoxinus phoxinus</name>
    <name type="common">Eurasian minnow</name>
    <dbReference type="NCBI Taxonomy" id="58324"/>
    <lineage>
        <taxon>Eukaryota</taxon>
        <taxon>Metazoa</taxon>
        <taxon>Chordata</taxon>
        <taxon>Craniata</taxon>
        <taxon>Vertebrata</taxon>
        <taxon>Euteleostomi</taxon>
        <taxon>Actinopterygii</taxon>
        <taxon>Neopterygii</taxon>
        <taxon>Teleostei</taxon>
        <taxon>Ostariophysi</taxon>
        <taxon>Cypriniformes</taxon>
        <taxon>Leuciscidae</taxon>
        <taxon>Phoxininae</taxon>
        <taxon>Phoxinus</taxon>
    </lineage>
</organism>
<dbReference type="PANTHER" id="PTHR30612:SF0">
    <property type="entry name" value="CHLOROPLAST PROTEIN-TRANSPORTING ATPASE"/>
    <property type="match status" value="1"/>
</dbReference>
<proteinExistence type="predicted"/>
<dbReference type="InterPro" id="IPR027417">
    <property type="entry name" value="P-loop_NTPase"/>
</dbReference>
<dbReference type="FunFam" id="3.40.50.300:FF:003215">
    <property type="entry name" value="Si:dkey-187j14.8"/>
    <property type="match status" value="1"/>
</dbReference>
<dbReference type="GO" id="GO:0006605">
    <property type="term" value="P:protein targeting"/>
    <property type="evidence" value="ECO:0007669"/>
    <property type="project" value="InterPro"/>
</dbReference>
<evidence type="ECO:0000256" key="1">
    <source>
        <dbReference type="ARBA" id="ARBA00022490"/>
    </source>
</evidence>
<keyword evidence="1" id="KW-0963">Cytoplasm</keyword>
<dbReference type="SUPFAM" id="SSF48452">
    <property type="entry name" value="TPR-like"/>
    <property type="match status" value="1"/>
</dbReference>
<keyword evidence="2" id="KW-0813">Transport</keyword>
<keyword evidence="8" id="KW-1185">Reference proteome</keyword>
<dbReference type="Gene3D" id="1.25.40.10">
    <property type="entry name" value="Tetratricopeptide repeat domain"/>
    <property type="match status" value="1"/>
</dbReference>
<dbReference type="PRINTS" id="PR00906">
    <property type="entry name" value="SECA"/>
</dbReference>
<evidence type="ECO:0000259" key="6">
    <source>
        <dbReference type="PROSITE" id="PS51196"/>
    </source>
</evidence>
<comment type="caution">
    <text evidence="7">The sequence shown here is derived from an EMBL/GenBank/DDBJ whole genome shotgun (WGS) entry which is preliminary data.</text>
</comment>
<dbReference type="InterPro" id="IPR014001">
    <property type="entry name" value="Helicase_ATP-bd"/>
</dbReference>
<evidence type="ECO:0000313" key="8">
    <source>
        <dbReference type="Proteomes" id="UP001364617"/>
    </source>
</evidence>
<dbReference type="PANTHER" id="PTHR30612">
    <property type="entry name" value="SECA INNER MEMBRANE COMPONENT OF SEC PROTEIN SECRETION SYSTEM"/>
    <property type="match status" value="1"/>
</dbReference>
<feature type="domain" description="Helicase ATP-binding" evidence="4">
    <location>
        <begin position="158"/>
        <end position="293"/>
    </location>
</feature>
<dbReference type="GO" id="GO:0005524">
    <property type="term" value="F:ATP binding"/>
    <property type="evidence" value="ECO:0007669"/>
    <property type="project" value="InterPro"/>
</dbReference>
<reference evidence="7 8" key="1">
    <citation type="submission" date="2024-02" db="EMBL/GenBank/DDBJ databases">
        <title>Chromosome-level genome assembly of the Eurasian Minnow (Phoxinus phoxinus).</title>
        <authorList>
            <person name="Oriowo T.O."/>
            <person name="Martin S."/>
            <person name="Stange M."/>
            <person name="Chrysostomakis Y."/>
            <person name="Brown T."/>
            <person name="Winkler S."/>
            <person name="Kukowka S."/>
            <person name="Myers E.W."/>
            <person name="Bohne A."/>
        </authorList>
    </citation>
    <scope>NUCLEOTIDE SEQUENCE [LARGE SCALE GENOMIC DNA]</scope>
    <source>
        <strain evidence="7">ZFMK-TIS-60720</strain>
        <tissue evidence="7">Whole Organism</tissue>
    </source>
</reference>
<dbReference type="Gene3D" id="3.40.50.300">
    <property type="entry name" value="P-loop containing nucleotide triphosphate hydrolases"/>
    <property type="match status" value="3"/>
</dbReference>
<keyword evidence="2" id="KW-0653">Protein transport</keyword>
<protein>
    <recommendedName>
        <fullName evidence="9">Protein translocase subunit SecA</fullName>
    </recommendedName>
</protein>
<dbReference type="InterPro" id="IPR001650">
    <property type="entry name" value="Helicase_C-like"/>
</dbReference>
<feature type="domain" description="SecA family profile" evidence="6">
    <location>
        <begin position="58"/>
        <end position="782"/>
    </location>
</feature>
<dbReference type="AlphaFoldDB" id="A0AAN9H8L2"/>
<evidence type="ECO:0000256" key="3">
    <source>
        <dbReference type="ARBA" id="ARBA00023010"/>
    </source>
</evidence>
<dbReference type="SMART" id="SM00957">
    <property type="entry name" value="SecA_DEAD"/>
    <property type="match status" value="1"/>
</dbReference>
<gene>
    <name evidence="7" type="ORF">R3I93_007742</name>
</gene>
<feature type="domain" description="Helicase C-terminal" evidence="5">
    <location>
        <begin position="630"/>
        <end position="787"/>
    </location>
</feature>
<dbReference type="PROSITE" id="PS51192">
    <property type="entry name" value="HELICASE_ATP_BIND_1"/>
    <property type="match status" value="1"/>
</dbReference>
<dbReference type="PROSITE" id="PS51196">
    <property type="entry name" value="SECA_MOTOR_DEAD"/>
    <property type="match status" value="1"/>
</dbReference>
<name>A0AAN9H8L2_9TELE</name>
<dbReference type="InterPro" id="IPR014018">
    <property type="entry name" value="SecA_motor_DEAD"/>
</dbReference>
<evidence type="ECO:0000259" key="5">
    <source>
        <dbReference type="PROSITE" id="PS51194"/>
    </source>
</evidence>
<evidence type="ECO:0000259" key="4">
    <source>
        <dbReference type="PROSITE" id="PS51192"/>
    </source>
</evidence>
<dbReference type="Proteomes" id="UP001364617">
    <property type="component" value="Unassembled WGS sequence"/>
</dbReference>